<dbReference type="GO" id="GO:0016020">
    <property type="term" value="C:membrane"/>
    <property type="evidence" value="ECO:0007669"/>
    <property type="project" value="InterPro"/>
</dbReference>
<gene>
    <name evidence="4" type="ORF">F3W81_13200</name>
</gene>
<dbReference type="InterPro" id="IPR007428">
    <property type="entry name" value="MlaA"/>
</dbReference>
<evidence type="ECO:0000313" key="5">
    <source>
        <dbReference type="Proteomes" id="UP000594118"/>
    </source>
</evidence>
<organism evidence="4 5">
    <name type="scientific">Pseudooceanicola spongiae</name>
    <dbReference type="NCBI Taxonomy" id="2613965"/>
    <lineage>
        <taxon>Bacteria</taxon>
        <taxon>Pseudomonadati</taxon>
        <taxon>Pseudomonadota</taxon>
        <taxon>Alphaproteobacteria</taxon>
        <taxon>Rhodobacterales</taxon>
        <taxon>Paracoccaceae</taxon>
        <taxon>Pseudooceanicola</taxon>
    </lineage>
</organism>
<dbReference type="GO" id="GO:0120010">
    <property type="term" value="P:intermembrane phospholipid transfer"/>
    <property type="evidence" value="ECO:0007669"/>
    <property type="project" value="TreeGrafter"/>
</dbReference>
<dbReference type="PANTHER" id="PTHR30035:SF3">
    <property type="entry name" value="INTERMEMBRANE PHOSPHOLIPID TRANSPORT SYSTEM LIPOPROTEIN MLAA"/>
    <property type="match status" value="1"/>
</dbReference>
<accession>A0A7L9WSK2</accession>
<name>A0A7L9WSK2_9RHOB</name>
<dbReference type="PANTHER" id="PTHR30035">
    <property type="entry name" value="LIPOPROTEIN VACJ-RELATED"/>
    <property type="match status" value="1"/>
</dbReference>
<dbReference type="PRINTS" id="PR01805">
    <property type="entry name" value="VACJLIPOPROT"/>
</dbReference>
<sequence length="249" mass="27284">MAGCARPSPEAATQQYFDPYEARNRKIHAFNKGLDKAVLRPVGVAYATVVPEEFATLVQNFGENLATPADVVNDVLQFRLKDAFINTVRFTMNSTIGVGGLIDAATLWGIPARDTDFGETLYVWGVQEGAYMELPIRGPSTERDTAGRIVDFFTNPLSYILPSPEKSYGTEARVVSAIGYRGRYADTVDSVLYDSADSYAQSRSIYLQRRHYKLGDINTGSAAEDPYADPYGAPASNSSDDPYGDPYAE</sequence>
<evidence type="ECO:0000256" key="2">
    <source>
        <dbReference type="ARBA" id="ARBA00022729"/>
    </source>
</evidence>
<evidence type="ECO:0000313" key="4">
    <source>
        <dbReference type="EMBL" id="QOL83211.1"/>
    </source>
</evidence>
<reference evidence="4 5" key="1">
    <citation type="submission" date="2019-10" db="EMBL/GenBank/DDBJ databases">
        <title>Pseudopuniceibacterium sp. HQ09 islated from Antarctica.</title>
        <authorList>
            <person name="Liao L."/>
            <person name="Su S."/>
            <person name="Chen B."/>
            <person name="Yu Y."/>
        </authorList>
    </citation>
    <scope>NUCLEOTIDE SEQUENCE [LARGE SCALE GENOMIC DNA]</scope>
    <source>
        <strain evidence="4 5">HQ09</strain>
    </source>
</reference>
<dbReference type="Pfam" id="PF04333">
    <property type="entry name" value="MlaA"/>
    <property type="match status" value="1"/>
</dbReference>
<dbReference type="AlphaFoldDB" id="A0A7L9WSK2"/>
<dbReference type="KEGG" id="pshq:F3W81_13200"/>
<dbReference type="EMBL" id="CP045201">
    <property type="protein sequence ID" value="QOL83211.1"/>
    <property type="molecule type" value="Genomic_DNA"/>
</dbReference>
<dbReference type="Proteomes" id="UP000594118">
    <property type="component" value="Chromosome"/>
</dbReference>
<feature type="region of interest" description="Disordered" evidence="3">
    <location>
        <begin position="218"/>
        <end position="249"/>
    </location>
</feature>
<proteinExistence type="inferred from homology"/>
<keyword evidence="5" id="KW-1185">Reference proteome</keyword>
<evidence type="ECO:0000256" key="3">
    <source>
        <dbReference type="SAM" id="MobiDB-lite"/>
    </source>
</evidence>
<evidence type="ECO:0000256" key="1">
    <source>
        <dbReference type="ARBA" id="ARBA00010634"/>
    </source>
</evidence>
<keyword evidence="4" id="KW-0449">Lipoprotein</keyword>
<comment type="similarity">
    <text evidence="1">Belongs to the MlaA family.</text>
</comment>
<protein>
    <submittedName>
        <fullName evidence="4">VacJ family lipoprotein</fullName>
    </submittedName>
</protein>
<keyword evidence="2" id="KW-0732">Signal</keyword>